<gene>
    <name evidence="1" type="ORF">Sp14A_01690</name>
</gene>
<dbReference type="GO" id="GO:0005829">
    <property type="term" value="C:cytosol"/>
    <property type="evidence" value="ECO:0007669"/>
    <property type="project" value="TreeGrafter"/>
</dbReference>
<reference evidence="1 2" key="1">
    <citation type="submission" date="2017-07" db="EMBL/GenBank/DDBJ databases">
        <title>Streptococcus pluranimalium as cause of bovine abortion.</title>
        <authorList>
            <person name="Rodriguez Campos S."/>
            <person name="Gobeli Brawand S."/>
            <person name="Brodard I."/>
            <person name="Rychener L."/>
            <person name="Perreten V."/>
        </authorList>
    </citation>
    <scope>NUCLEOTIDE SEQUENCE [LARGE SCALE GENOMIC DNA]</scope>
    <source>
        <strain evidence="1 2">14A0014</strain>
    </source>
</reference>
<organism evidence="1 2">
    <name type="scientific">Streptococcus pluranimalium</name>
    <dbReference type="NCBI Taxonomy" id="82348"/>
    <lineage>
        <taxon>Bacteria</taxon>
        <taxon>Bacillati</taxon>
        <taxon>Bacillota</taxon>
        <taxon>Bacilli</taxon>
        <taxon>Lactobacillales</taxon>
        <taxon>Streptococcaceae</taxon>
        <taxon>Streptococcus</taxon>
    </lineage>
</organism>
<dbReference type="Pfam" id="PF08282">
    <property type="entry name" value="Hydrolase_3"/>
    <property type="match status" value="1"/>
</dbReference>
<dbReference type="EMBL" id="CP022601">
    <property type="protein sequence ID" value="AXJ12124.1"/>
    <property type="molecule type" value="Genomic_DNA"/>
</dbReference>
<accession>A0A345VHC2</accession>
<dbReference type="SUPFAM" id="SSF56784">
    <property type="entry name" value="HAD-like"/>
    <property type="match status" value="1"/>
</dbReference>
<dbReference type="Gene3D" id="3.40.50.1000">
    <property type="entry name" value="HAD superfamily/HAD-like"/>
    <property type="match status" value="1"/>
</dbReference>
<protein>
    <submittedName>
        <fullName evidence="1">Phosphatase</fullName>
        <ecNumber evidence="1">3.1.3.-</ecNumber>
    </submittedName>
</protein>
<dbReference type="AlphaFoldDB" id="A0A345VHC2"/>
<sequence length="265" mass="29465">MVKIIFSDIDGTLITNQLIVTQRTRDALIRAVEKGIYFVPVSARMPEAIKPIIKDFLPKTPIISYNGAFIQDENGKEIASSPMPVQDGLEICEYLEDRHPEIAWNVYSGEKWLSQDRSNKWIAREEEVVGIPSQESQLGDLKQLPEIHKLLLMGEPDDILAVEEVLKDCYPDLSIAKSYPYYLEIMASGIQKGKAVEQISAHYGVPITETIAFGDNFNDLDMLEVVGQGYVMANGPEAVREAIGRITADNNNDGIALVVEGLLEV</sequence>
<dbReference type="SFLD" id="SFLDS00003">
    <property type="entry name" value="Haloacid_Dehalogenase"/>
    <property type="match status" value="1"/>
</dbReference>
<dbReference type="Proteomes" id="UP000255411">
    <property type="component" value="Chromosome"/>
</dbReference>
<dbReference type="InterPro" id="IPR023214">
    <property type="entry name" value="HAD_sf"/>
</dbReference>
<dbReference type="PROSITE" id="PS01229">
    <property type="entry name" value="COF_2"/>
    <property type="match status" value="1"/>
</dbReference>
<dbReference type="Gene3D" id="3.30.1240.10">
    <property type="match status" value="1"/>
</dbReference>
<dbReference type="PANTHER" id="PTHR10000:SF8">
    <property type="entry name" value="HAD SUPERFAMILY HYDROLASE-LIKE, TYPE 3"/>
    <property type="match status" value="1"/>
</dbReference>
<dbReference type="SFLD" id="SFLDG01140">
    <property type="entry name" value="C2.B:_Phosphomannomutase_and_P"/>
    <property type="match status" value="1"/>
</dbReference>
<evidence type="ECO:0000313" key="1">
    <source>
        <dbReference type="EMBL" id="AXJ12124.1"/>
    </source>
</evidence>
<dbReference type="PANTHER" id="PTHR10000">
    <property type="entry name" value="PHOSPHOSERINE PHOSPHATASE"/>
    <property type="match status" value="1"/>
</dbReference>
<keyword evidence="1" id="KW-0378">Hydrolase</keyword>
<dbReference type="CDD" id="cd07516">
    <property type="entry name" value="HAD_Pase"/>
    <property type="match status" value="1"/>
</dbReference>
<dbReference type="InterPro" id="IPR000150">
    <property type="entry name" value="Cof"/>
</dbReference>
<proteinExistence type="predicted"/>
<dbReference type="GO" id="GO:0000287">
    <property type="term" value="F:magnesium ion binding"/>
    <property type="evidence" value="ECO:0007669"/>
    <property type="project" value="TreeGrafter"/>
</dbReference>
<name>A0A345VHC2_9STRE</name>
<dbReference type="InterPro" id="IPR006379">
    <property type="entry name" value="HAD-SF_hydro_IIB"/>
</dbReference>
<dbReference type="EC" id="3.1.3.-" evidence="1"/>
<dbReference type="NCBIfam" id="TIGR00099">
    <property type="entry name" value="Cof-subfamily"/>
    <property type="match status" value="1"/>
</dbReference>
<evidence type="ECO:0000313" key="2">
    <source>
        <dbReference type="Proteomes" id="UP000255411"/>
    </source>
</evidence>
<dbReference type="RefSeq" id="WP_115129552.1">
    <property type="nucleotide sequence ID" value="NZ_CP022601.1"/>
</dbReference>
<dbReference type="NCBIfam" id="TIGR01484">
    <property type="entry name" value="HAD-SF-IIB"/>
    <property type="match status" value="1"/>
</dbReference>
<dbReference type="GO" id="GO:0016791">
    <property type="term" value="F:phosphatase activity"/>
    <property type="evidence" value="ECO:0007669"/>
    <property type="project" value="UniProtKB-ARBA"/>
</dbReference>
<dbReference type="InterPro" id="IPR036412">
    <property type="entry name" value="HAD-like_sf"/>
</dbReference>